<evidence type="ECO:0000256" key="1">
    <source>
        <dbReference type="ARBA" id="ARBA00001971"/>
    </source>
</evidence>
<dbReference type="Pfam" id="PF00067">
    <property type="entry name" value="p450"/>
    <property type="match status" value="1"/>
</dbReference>
<keyword evidence="6" id="KW-0408">Iron</keyword>
<reference evidence="10" key="1">
    <citation type="submission" date="2025-08" db="UniProtKB">
        <authorList>
            <consortium name="RefSeq"/>
        </authorList>
    </citation>
    <scope>IDENTIFICATION</scope>
</reference>
<keyword evidence="9" id="KW-1185">Reference proteome</keyword>
<dbReference type="InterPro" id="IPR002401">
    <property type="entry name" value="Cyt_P450_E_grp-I"/>
</dbReference>
<evidence type="ECO:0000313" key="10">
    <source>
        <dbReference type="RefSeq" id="XP_010929721.1"/>
    </source>
</evidence>
<dbReference type="InParanoid" id="A0A6I9RN92"/>
<dbReference type="PRINTS" id="PR00463">
    <property type="entry name" value="EP450I"/>
</dbReference>
<evidence type="ECO:0000256" key="4">
    <source>
        <dbReference type="ARBA" id="ARBA00022723"/>
    </source>
</evidence>
<feature type="chain" id="PRO_5027057536" evidence="8">
    <location>
        <begin position="23"/>
        <end position="388"/>
    </location>
</feature>
<accession>A0A6I9RN92</accession>
<keyword evidence="5" id="KW-0560">Oxidoreductase</keyword>
<organism evidence="9 10">
    <name type="scientific">Elaeis guineensis var. tenera</name>
    <name type="common">Oil palm</name>
    <dbReference type="NCBI Taxonomy" id="51953"/>
    <lineage>
        <taxon>Eukaryota</taxon>
        <taxon>Viridiplantae</taxon>
        <taxon>Streptophyta</taxon>
        <taxon>Embryophyta</taxon>
        <taxon>Tracheophyta</taxon>
        <taxon>Spermatophyta</taxon>
        <taxon>Magnoliopsida</taxon>
        <taxon>Liliopsida</taxon>
        <taxon>Arecaceae</taxon>
        <taxon>Arecoideae</taxon>
        <taxon>Cocoseae</taxon>
        <taxon>Elaeidinae</taxon>
        <taxon>Elaeis</taxon>
    </lineage>
</organism>
<comment type="cofactor">
    <cofactor evidence="1">
        <name>heme</name>
        <dbReference type="ChEBI" id="CHEBI:30413"/>
    </cofactor>
</comment>
<proteinExistence type="inferred from homology"/>
<evidence type="ECO:0000256" key="6">
    <source>
        <dbReference type="ARBA" id="ARBA00023004"/>
    </source>
</evidence>
<dbReference type="GO" id="GO:0005506">
    <property type="term" value="F:iron ion binding"/>
    <property type="evidence" value="ECO:0007669"/>
    <property type="project" value="InterPro"/>
</dbReference>
<dbReference type="GO" id="GO:0016705">
    <property type="term" value="F:oxidoreductase activity, acting on paired donors, with incorporation or reduction of molecular oxygen"/>
    <property type="evidence" value="ECO:0007669"/>
    <property type="project" value="InterPro"/>
</dbReference>
<dbReference type="PANTHER" id="PTHR47955:SF19">
    <property type="entry name" value="CYTOCHROME P450 71A9-LIKE ISOFORM X1"/>
    <property type="match status" value="1"/>
</dbReference>
<sequence length="388" mass="43423">MEILYVSVILAFLLLLNLKSFARRPNPKLPPGPWKLPIIGSIHHLLGSQPHHSLRNLSIKHGPLMLLKLGEVNTLVASSPEAAREIMKTHDITFASRPISVSIKIASYGGKNLISAPYGDYWREVRKMCVLELLTVQSFQVIREEEVHNLIRSICSSNNTSSLVNLSQKLFMLNNNIITRAVVGNRCKDQSTFLFVLSQMIKLVGGFDLADLFPSSLLIGCISRMPSKMQRYHREVDRVMDDIIRDHQERKKAKLVEEDLLDVLLRIQEEGGLSSAPLTMDAIKAVVLNMFGAGTNTSSATLDWAMAELMRNPKVMKKAQAEVRESLGGKTKVTEKEIGDMNYLKLVIKETLRLHPPAPLLVPRESRERVEVLGYEIPDRGGSTSLEA</sequence>
<keyword evidence="4" id="KW-0479">Metal-binding</keyword>
<keyword evidence="8" id="KW-0732">Signal</keyword>
<dbReference type="Proteomes" id="UP000504607">
    <property type="component" value="Chromosome 9"/>
</dbReference>
<dbReference type="AlphaFoldDB" id="A0A6I9RN92"/>
<dbReference type="GO" id="GO:0020037">
    <property type="term" value="F:heme binding"/>
    <property type="evidence" value="ECO:0007669"/>
    <property type="project" value="InterPro"/>
</dbReference>
<dbReference type="OrthoDB" id="765152at2759"/>
<dbReference type="Gene3D" id="1.10.630.10">
    <property type="entry name" value="Cytochrome P450"/>
    <property type="match status" value="1"/>
</dbReference>
<evidence type="ECO:0000256" key="5">
    <source>
        <dbReference type="ARBA" id="ARBA00023002"/>
    </source>
</evidence>
<protein>
    <submittedName>
        <fullName evidence="10">Premnaspirodiene oxygenase-like</fullName>
    </submittedName>
</protein>
<dbReference type="GO" id="GO:0004497">
    <property type="term" value="F:monooxygenase activity"/>
    <property type="evidence" value="ECO:0007669"/>
    <property type="project" value="UniProtKB-KW"/>
</dbReference>
<keyword evidence="3" id="KW-0349">Heme</keyword>
<dbReference type="SUPFAM" id="SSF48264">
    <property type="entry name" value="Cytochrome P450"/>
    <property type="match status" value="1"/>
</dbReference>
<dbReference type="PANTHER" id="PTHR47955">
    <property type="entry name" value="CYTOCHROME P450 FAMILY 71 PROTEIN"/>
    <property type="match status" value="1"/>
</dbReference>
<feature type="signal peptide" evidence="8">
    <location>
        <begin position="1"/>
        <end position="22"/>
    </location>
</feature>
<keyword evidence="7" id="KW-0503">Monooxygenase</keyword>
<gene>
    <name evidence="10" type="primary">LOC105051120</name>
</gene>
<dbReference type="InterPro" id="IPR036396">
    <property type="entry name" value="Cyt_P450_sf"/>
</dbReference>
<dbReference type="FunCoup" id="A0A6I9RN92">
    <property type="interactions" value="394"/>
</dbReference>
<evidence type="ECO:0000313" key="9">
    <source>
        <dbReference type="Proteomes" id="UP000504607"/>
    </source>
</evidence>
<evidence type="ECO:0000256" key="3">
    <source>
        <dbReference type="ARBA" id="ARBA00022617"/>
    </source>
</evidence>
<dbReference type="RefSeq" id="XP_010929721.1">
    <property type="nucleotide sequence ID" value="XM_010931419.2"/>
</dbReference>
<evidence type="ECO:0000256" key="2">
    <source>
        <dbReference type="ARBA" id="ARBA00010617"/>
    </source>
</evidence>
<evidence type="ECO:0000256" key="8">
    <source>
        <dbReference type="SAM" id="SignalP"/>
    </source>
</evidence>
<dbReference type="PRINTS" id="PR00385">
    <property type="entry name" value="P450"/>
</dbReference>
<dbReference type="InterPro" id="IPR001128">
    <property type="entry name" value="Cyt_P450"/>
</dbReference>
<name>A0A6I9RN92_ELAGV</name>
<evidence type="ECO:0000256" key="7">
    <source>
        <dbReference type="ARBA" id="ARBA00023033"/>
    </source>
</evidence>
<comment type="similarity">
    <text evidence="2">Belongs to the cytochrome P450 family.</text>
</comment>